<dbReference type="EMBL" id="JAPUBN010000019">
    <property type="protein sequence ID" value="MCZ2722979.1"/>
    <property type="molecule type" value="Genomic_DNA"/>
</dbReference>
<keyword evidence="2" id="KW-1185">Reference proteome</keyword>
<comment type="caution">
    <text evidence="1">The sequence shown here is derived from an EMBL/GenBank/DDBJ whole genome shotgun (WGS) entry which is preliminary data.</text>
</comment>
<dbReference type="RefSeq" id="WP_269127051.1">
    <property type="nucleotide sequence ID" value="NZ_JAPUBN010000019.1"/>
</dbReference>
<evidence type="ECO:0000313" key="2">
    <source>
        <dbReference type="Proteomes" id="UP001149719"/>
    </source>
</evidence>
<protein>
    <submittedName>
        <fullName evidence="1">Uncharacterized protein</fullName>
    </submittedName>
</protein>
<evidence type="ECO:0000313" key="1">
    <source>
        <dbReference type="EMBL" id="MCZ2722979.1"/>
    </source>
</evidence>
<accession>A0ABT4JX58</accession>
<sequence length="80" mass="8800">MALPALDVSENKKNSPHVVILGTGASFAAFPNGDKNGRKLPLMYNLVEVLGIGYLFEKHGLKYDDENFEAVYDQLSKSGR</sequence>
<gene>
    <name evidence="1" type="ORF">O1D97_15500</name>
</gene>
<proteinExistence type="predicted"/>
<dbReference type="Proteomes" id="UP001149719">
    <property type="component" value="Unassembled WGS sequence"/>
</dbReference>
<name>A0ABT4JX58_9GAMM</name>
<organism evidence="1 2">
    <name type="scientific">Marinomonas phaeophyticola</name>
    <dbReference type="NCBI Taxonomy" id="3004091"/>
    <lineage>
        <taxon>Bacteria</taxon>
        <taxon>Pseudomonadati</taxon>
        <taxon>Pseudomonadota</taxon>
        <taxon>Gammaproteobacteria</taxon>
        <taxon>Oceanospirillales</taxon>
        <taxon>Oceanospirillaceae</taxon>
        <taxon>Marinomonas</taxon>
    </lineage>
</organism>
<reference evidence="1" key="1">
    <citation type="submission" date="2022-12" db="EMBL/GenBank/DDBJ databases">
        <title>Marinomonas 15G1-11 sp. nov, isolated from marine algae.</title>
        <authorList>
            <person name="Butt M."/>
            <person name="Choi D.G."/>
            <person name="Kim J.M."/>
            <person name="Lee J.K."/>
            <person name="Baek J.H."/>
            <person name="Jeon C.O."/>
        </authorList>
    </citation>
    <scope>NUCLEOTIDE SEQUENCE</scope>
    <source>
        <strain evidence="1">15G1-11</strain>
    </source>
</reference>